<accession>A0A0Q9Z7J3</accession>
<comment type="caution">
    <text evidence="2">The sequence shown here is derived from an EMBL/GenBank/DDBJ whole genome shotgun (WGS) entry which is preliminary data.</text>
</comment>
<feature type="signal peptide" evidence="1">
    <location>
        <begin position="1"/>
        <end position="21"/>
    </location>
</feature>
<dbReference type="OrthoDB" id="1449095at2"/>
<protein>
    <submittedName>
        <fullName evidence="2">Uncharacterized protein</fullName>
    </submittedName>
</protein>
<evidence type="ECO:0000313" key="2">
    <source>
        <dbReference type="EMBL" id="KRG28941.1"/>
    </source>
</evidence>
<dbReference type="EMBL" id="LKTP01000012">
    <property type="protein sequence ID" value="KRG28941.1"/>
    <property type="molecule type" value="Genomic_DNA"/>
</dbReference>
<name>A0A0Q9Z7J3_9FLAO</name>
<evidence type="ECO:0000256" key="1">
    <source>
        <dbReference type="SAM" id="SignalP"/>
    </source>
</evidence>
<gene>
    <name evidence="2" type="ORF">APR42_03145</name>
</gene>
<evidence type="ECO:0000313" key="3">
    <source>
        <dbReference type="Proteomes" id="UP000051643"/>
    </source>
</evidence>
<dbReference type="Proteomes" id="UP000051643">
    <property type="component" value="Unassembled WGS sequence"/>
</dbReference>
<dbReference type="RefSeq" id="WP_057481415.1">
    <property type="nucleotide sequence ID" value="NZ_BMWR01000003.1"/>
</dbReference>
<keyword evidence="1" id="KW-0732">Signal</keyword>
<organism evidence="2 3">
    <name type="scientific">Salegentibacter mishustinae</name>
    <dbReference type="NCBI Taxonomy" id="270918"/>
    <lineage>
        <taxon>Bacteria</taxon>
        <taxon>Pseudomonadati</taxon>
        <taxon>Bacteroidota</taxon>
        <taxon>Flavobacteriia</taxon>
        <taxon>Flavobacteriales</taxon>
        <taxon>Flavobacteriaceae</taxon>
        <taxon>Salegentibacter</taxon>
    </lineage>
</organism>
<reference evidence="2" key="1">
    <citation type="submission" date="2015-10" db="EMBL/GenBank/DDBJ databases">
        <title>Draft genome sequence of Salegentibacter mishustinae KCTC 12263.</title>
        <authorList>
            <person name="Lin W."/>
            <person name="Zheng Q."/>
        </authorList>
    </citation>
    <scope>NUCLEOTIDE SEQUENCE [LARGE SCALE GENOMIC DNA]</scope>
    <source>
        <strain evidence="2">KCTC 12263</strain>
    </source>
</reference>
<dbReference type="AlphaFoldDB" id="A0A0Q9Z7J3"/>
<keyword evidence="3" id="KW-1185">Reference proteome</keyword>
<proteinExistence type="predicted"/>
<sequence length="111" mass="12414">MKTLKVVLFALAISAGSLLHAAPKDLPETSEVAFNKEIQQLLKNVEITVEKDVVAYLIVRFNCKNEMEVLYVGSKNVEAGKKIKKCLNNKEIKTVLDPSIKTYKLPVRLKA</sequence>
<feature type="chain" id="PRO_5006389173" evidence="1">
    <location>
        <begin position="22"/>
        <end position="111"/>
    </location>
</feature>